<dbReference type="Proteomes" id="UP000323653">
    <property type="component" value="Chromosome"/>
</dbReference>
<name>A0A5C0VGF1_9SPHI</name>
<dbReference type="KEGG" id="pej:FYC62_02630"/>
<gene>
    <name evidence="1" type="ORF">FYC62_02630</name>
</gene>
<reference evidence="1 2" key="1">
    <citation type="submission" date="2019-08" db="EMBL/GenBank/DDBJ databases">
        <title>Pedobacter sp. nov., isolated from Han river, South Korea.</title>
        <authorList>
            <person name="Lee D.-H."/>
            <person name="Kim Y.-S."/>
            <person name="Hwang E.-M."/>
            <person name="Le Tran T.C."/>
            <person name="Cha C.-J."/>
        </authorList>
    </citation>
    <scope>NUCLEOTIDE SEQUENCE [LARGE SCALE GENOMIC DNA]</scope>
    <source>
        <strain evidence="1 2">CJ43</strain>
    </source>
</reference>
<dbReference type="EMBL" id="CP043329">
    <property type="protein sequence ID" value="QEK50681.1"/>
    <property type="molecule type" value="Genomic_DNA"/>
</dbReference>
<evidence type="ECO:0000313" key="1">
    <source>
        <dbReference type="EMBL" id="QEK50681.1"/>
    </source>
</evidence>
<proteinExistence type="predicted"/>
<sequence length="208" mass="23429">MVTVAENAALDACIKEQGLDQESKFLMGFMGGIKPKNEREEPLIWLPILGEDKKKHIEKANDDLKPDEVCPLFPFPAKDPRRPDSLLINYHDLLLDKLGIEPQNIMYVPEQNPFEAYRIIHSAITNYTNSLKVLNSCRAALSTFSSKLLSIGTLLAAYEINNNSTHSLVGVVNIDSQGYVLENEESFQDLNKSSELFVIWLTGDPYEE</sequence>
<organism evidence="1 2">
    <name type="scientific">Pedobacter aquae</name>
    <dbReference type="NCBI Taxonomy" id="2605747"/>
    <lineage>
        <taxon>Bacteria</taxon>
        <taxon>Pseudomonadati</taxon>
        <taxon>Bacteroidota</taxon>
        <taxon>Sphingobacteriia</taxon>
        <taxon>Sphingobacteriales</taxon>
        <taxon>Sphingobacteriaceae</taxon>
        <taxon>Pedobacter</taxon>
    </lineage>
</organism>
<accession>A0A5C0VGF1</accession>
<dbReference type="RefSeq" id="WP_149073804.1">
    <property type="nucleotide sequence ID" value="NZ_CP043329.1"/>
</dbReference>
<protein>
    <submittedName>
        <fullName evidence="1">Uncharacterized protein</fullName>
    </submittedName>
</protein>
<keyword evidence="2" id="KW-1185">Reference proteome</keyword>
<dbReference type="AlphaFoldDB" id="A0A5C0VGF1"/>
<evidence type="ECO:0000313" key="2">
    <source>
        <dbReference type="Proteomes" id="UP000323653"/>
    </source>
</evidence>